<organism evidence="7">
    <name type="scientific">Hirondellea gigas</name>
    <dbReference type="NCBI Taxonomy" id="1518452"/>
    <lineage>
        <taxon>Eukaryota</taxon>
        <taxon>Metazoa</taxon>
        <taxon>Ecdysozoa</taxon>
        <taxon>Arthropoda</taxon>
        <taxon>Crustacea</taxon>
        <taxon>Multicrustacea</taxon>
        <taxon>Malacostraca</taxon>
        <taxon>Eumalacostraca</taxon>
        <taxon>Peracarida</taxon>
        <taxon>Amphipoda</taxon>
        <taxon>Amphilochidea</taxon>
        <taxon>Lysianassida</taxon>
        <taxon>Lysianassidira</taxon>
        <taxon>Lysianassoidea</taxon>
        <taxon>Lysianassidae</taxon>
        <taxon>Hirondellea</taxon>
    </lineage>
</organism>
<accession>A0A2P2I9W2</accession>
<dbReference type="GO" id="GO:0032790">
    <property type="term" value="P:ribosome disassembly"/>
    <property type="evidence" value="ECO:0007669"/>
    <property type="project" value="TreeGrafter"/>
</dbReference>
<dbReference type="CDD" id="cd16262">
    <property type="entry name" value="EFG_III"/>
    <property type="match status" value="1"/>
</dbReference>
<dbReference type="Gene3D" id="2.40.30.10">
    <property type="entry name" value="Translation factors"/>
    <property type="match status" value="1"/>
</dbReference>
<dbReference type="Pfam" id="PF22042">
    <property type="entry name" value="EF-G_D2"/>
    <property type="match status" value="1"/>
</dbReference>
<keyword evidence="3" id="KW-0496">Mitochondrion</keyword>
<dbReference type="InterPro" id="IPR053905">
    <property type="entry name" value="EF-G-like_DII"/>
</dbReference>
<protein>
    <submittedName>
        <fullName evidence="7">Ribosome-releasing factor 2, mitochondrial-like</fullName>
    </submittedName>
</protein>
<dbReference type="InterPro" id="IPR035647">
    <property type="entry name" value="EFG_III/V"/>
</dbReference>
<dbReference type="AlphaFoldDB" id="A0A2P2I9W2"/>
<keyword evidence="4" id="KW-0342">GTP-binding</keyword>
<dbReference type="InterPro" id="IPR005517">
    <property type="entry name" value="Transl_elong_EFG/EF2_IV"/>
</dbReference>
<keyword evidence="1" id="KW-0547">Nucleotide-binding</keyword>
<dbReference type="InterPro" id="IPR041095">
    <property type="entry name" value="EFG_II"/>
</dbReference>
<dbReference type="InterPro" id="IPR035649">
    <property type="entry name" value="EFG_V"/>
</dbReference>
<dbReference type="PANTHER" id="PTHR43261:SF1">
    <property type="entry name" value="RIBOSOME-RELEASING FACTOR 2, MITOCHONDRIAL"/>
    <property type="match status" value="1"/>
</dbReference>
<dbReference type="Gene3D" id="3.30.230.10">
    <property type="match status" value="1"/>
</dbReference>
<dbReference type="InterPro" id="IPR009022">
    <property type="entry name" value="EFG_III"/>
</dbReference>
<dbReference type="PROSITE" id="PS51722">
    <property type="entry name" value="G_TR_2"/>
    <property type="match status" value="1"/>
</dbReference>
<dbReference type="Gene3D" id="3.30.70.240">
    <property type="match status" value="1"/>
</dbReference>
<sequence>MRVLHHILYNQQLSNSVKVLNIWHFCSSNARCFFSCSNSRASSITSNGSSCITSGSSISRSSSSDVKSKKKAAAATAGGGANTRVIGIMAHIDAGKTTTTERMLFYSGFQATIGEVHHGDTTMDYLQQERDRGITIQSAAVTFPWRDHNISLVDTPGHVDFTVEVERCIRVVDGAIAVIDASAGVEAQTVTVWQQANRYSVPRICYFNKMDKPAACYLSSLQQLRTKLAAKPILLQLPIGSGKQFTGVLDVLSGRALVWDLGKTHDRGATYTISDKITPDSELYSVYSEARTELCDQLGDLDNAVAEYIMEHEALDSVPSSLLVPALKKATIKQECVPVLLGSSYRNIGVQPLMDAVLSYLPGPMERLPRNALLYSPSLCALAFKIVNDFHRGGLLTFVRIYTGTIDQNSRIYNVSRQCSEKPSKLYTVLADEYKEIETAGPGSIVVIAGLKKTSTGDTLVASQLHVHAALEKLQKIPRARRKDHDGAGVDARSGDHEDVGGDRTDDGKLELQQDEQDHLLLGVKVPDPVFFCSIEAVSPRHQKGLEEALNIMQREDPSLIVKHDVDTGQIVMGGMGELHLEIVASRLESQYKVAADLGTLQVAYREQILVGGERTLNVEKVIGDQKQQVHITLQLEPDPGHTFKKVELQLNKDNRENLLCVRQSQLKAVKAGVTSALSSGPVLNCPVTGVRVFLKWLSVGRRTRDSFLTATVGQCVKQLLSDCECCLSEPVMLLTVAVDMEYSQLLLADLGRRRAEIKEITVTNDVKHLTAHVPLAELIGYSSAVRRSCSGRATFSMELLEYRAMASHEQREAIKQVTGFYPT</sequence>
<dbReference type="InterPro" id="IPR027417">
    <property type="entry name" value="P-loop_NTPase"/>
</dbReference>
<dbReference type="PRINTS" id="PR00315">
    <property type="entry name" value="ELONGATNFCT"/>
</dbReference>
<dbReference type="GO" id="GO:0032543">
    <property type="term" value="P:mitochondrial translation"/>
    <property type="evidence" value="ECO:0007669"/>
    <property type="project" value="TreeGrafter"/>
</dbReference>
<evidence type="ECO:0000256" key="5">
    <source>
        <dbReference type="SAM" id="MobiDB-lite"/>
    </source>
</evidence>
<feature type="region of interest" description="Disordered" evidence="5">
    <location>
        <begin position="476"/>
        <end position="508"/>
    </location>
</feature>
<proteinExistence type="evidence at transcript level"/>
<dbReference type="InterPro" id="IPR009000">
    <property type="entry name" value="Transl_B-barrel_sf"/>
</dbReference>
<dbReference type="InterPro" id="IPR031157">
    <property type="entry name" value="G_TR_CS"/>
</dbReference>
<dbReference type="CDD" id="cd03713">
    <property type="entry name" value="EFG_mtEFG_C"/>
    <property type="match status" value="1"/>
</dbReference>
<dbReference type="CDD" id="cd01886">
    <property type="entry name" value="EF-G"/>
    <property type="match status" value="1"/>
</dbReference>
<dbReference type="Pfam" id="PF00009">
    <property type="entry name" value="GTP_EFTU"/>
    <property type="match status" value="1"/>
</dbReference>
<dbReference type="SUPFAM" id="SSF54211">
    <property type="entry name" value="Ribosomal protein S5 domain 2-like"/>
    <property type="match status" value="1"/>
</dbReference>
<dbReference type="GO" id="GO:0003924">
    <property type="term" value="F:GTPase activity"/>
    <property type="evidence" value="ECO:0007669"/>
    <property type="project" value="InterPro"/>
</dbReference>
<evidence type="ECO:0000256" key="3">
    <source>
        <dbReference type="ARBA" id="ARBA00023128"/>
    </source>
</evidence>
<reference evidence="7" key="1">
    <citation type="journal article" date="2018" name="Biosci. Biotechnol. Biochem.">
        <title>Polysaccharide hydrolase of the hadal zone amphipods Hirondellea gigas.</title>
        <authorList>
            <person name="Kobayashi H."/>
            <person name="Nagahama T."/>
            <person name="Arai W."/>
            <person name="Sasagawa Y."/>
            <person name="Umeda M."/>
            <person name="Hayashi T."/>
            <person name="Nikaido I."/>
            <person name="Watanabe H."/>
            <person name="Oguri K."/>
            <person name="Kitazato H."/>
            <person name="Fujioka K."/>
            <person name="Kido Y."/>
            <person name="Takami H."/>
        </authorList>
    </citation>
    <scope>NUCLEOTIDE SEQUENCE</scope>
    <source>
        <tissue evidence="7">Whole body</tissue>
    </source>
</reference>
<evidence type="ECO:0000256" key="2">
    <source>
        <dbReference type="ARBA" id="ARBA00022917"/>
    </source>
</evidence>
<evidence type="ECO:0000256" key="4">
    <source>
        <dbReference type="ARBA" id="ARBA00023134"/>
    </source>
</evidence>
<dbReference type="Pfam" id="PF03764">
    <property type="entry name" value="EFG_IV"/>
    <property type="match status" value="1"/>
</dbReference>
<dbReference type="Pfam" id="PF00679">
    <property type="entry name" value="EFG_C"/>
    <property type="match status" value="1"/>
</dbReference>
<dbReference type="InterPro" id="IPR000795">
    <property type="entry name" value="T_Tr_GTP-bd_dom"/>
</dbReference>
<dbReference type="FunFam" id="3.40.50.300:FF:000514">
    <property type="entry name" value="Ribosome-releasing factor 2, mitochondrial"/>
    <property type="match status" value="1"/>
</dbReference>
<name>A0A2P2I9W2_9CRUS</name>
<dbReference type="PROSITE" id="PS00301">
    <property type="entry name" value="G_TR_1"/>
    <property type="match status" value="1"/>
</dbReference>
<dbReference type="GO" id="GO:0005759">
    <property type="term" value="C:mitochondrial matrix"/>
    <property type="evidence" value="ECO:0007669"/>
    <property type="project" value="UniProtKB-ARBA"/>
</dbReference>
<dbReference type="Gene3D" id="3.30.70.870">
    <property type="entry name" value="Elongation Factor G (Translational Gtpase), domain 3"/>
    <property type="match status" value="1"/>
</dbReference>
<dbReference type="Gene3D" id="3.40.50.300">
    <property type="entry name" value="P-loop containing nucleotide triphosphate hydrolases"/>
    <property type="match status" value="1"/>
</dbReference>
<dbReference type="EMBL" id="IACF01005219">
    <property type="protein sequence ID" value="LAB70805.1"/>
    <property type="molecule type" value="mRNA"/>
</dbReference>
<evidence type="ECO:0000256" key="1">
    <source>
        <dbReference type="ARBA" id="ARBA00022741"/>
    </source>
</evidence>
<dbReference type="Pfam" id="PF14492">
    <property type="entry name" value="EFG_III"/>
    <property type="match status" value="1"/>
</dbReference>
<evidence type="ECO:0000259" key="6">
    <source>
        <dbReference type="PROSITE" id="PS51722"/>
    </source>
</evidence>
<dbReference type="NCBIfam" id="TIGR00231">
    <property type="entry name" value="small_GTP"/>
    <property type="match status" value="1"/>
</dbReference>
<dbReference type="InterPro" id="IPR020568">
    <property type="entry name" value="Ribosomal_Su5_D2-typ_SF"/>
</dbReference>
<keyword evidence="2" id="KW-0648">Protein biosynthesis</keyword>
<feature type="compositionally biased region" description="Basic and acidic residues" evidence="5">
    <location>
        <begin position="483"/>
        <end position="508"/>
    </location>
</feature>
<dbReference type="InterPro" id="IPR014721">
    <property type="entry name" value="Ribsml_uS5_D2-typ_fold_subgr"/>
</dbReference>
<feature type="domain" description="Tr-type G" evidence="6">
    <location>
        <begin position="81"/>
        <end position="365"/>
    </location>
</feature>
<dbReference type="SMART" id="SM00889">
    <property type="entry name" value="EFG_IV"/>
    <property type="match status" value="1"/>
</dbReference>
<dbReference type="InterPro" id="IPR005225">
    <property type="entry name" value="Small_GTP-bd"/>
</dbReference>
<dbReference type="SUPFAM" id="SSF54980">
    <property type="entry name" value="EF-G C-terminal domain-like"/>
    <property type="match status" value="2"/>
</dbReference>
<dbReference type="SUPFAM" id="SSF52540">
    <property type="entry name" value="P-loop containing nucleoside triphosphate hydrolases"/>
    <property type="match status" value="1"/>
</dbReference>
<dbReference type="SMART" id="SM00838">
    <property type="entry name" value="EFG_C"/>
    <property type="match status" value="1"/>
</dbReference>
<dbReference type="InterPro" id="IPR000640">
    <property type="entry name" value="EFG_V-like"/>
</dbReference>
<evidence type="ECO:0000313" key="7">
    <source>
        <dbReference type="EMBL" id="LAB70805.1"/>
    </source>
</evidence>
<dbReference type="SUPFAM" id="SSF50447">
    <property type="entry name" value="Translation proteins"/>
    <property type="match status" value="1"/>
</dbReference>
<dbReference type="PANTHER" id="PTHR43261">
    <property type="entry name" value="TRANSLATION ELONGATION FACTOR G-RELATED"/>
    <property type="match status" value="1"/>
</dbReference>
<dbReference type="GO" id="GO:0005525">
    <property type="term" value="F:GTP binding"/>
    <property type="evidence" value="ECO:0007669"/>
    <property type="project" value="UniProtKB-KW"/>
</dbReference>